<name>A0AAD8LXK7_9APIA</name>
<accession>A0AAD8LXK7</accession>
<proteinExistence type="predicted"/>
<protein>
    <submittedName>
        <fullName evidence="2">Uncharacterized protein</fullName>
    </submittedName>
</protein>
<organism evidence="2 3">
    <name type="scientific">Heracleum sosnowskyi</name>
    <dbReference type="NCBI Taxonomy" id="360622"/>
    <lineage>
        <taxon>Eukaryota</taxon>
        <taxon>Viridiplantae</taxon>
        <taxon>Streptophyta</taxon>
        <taxon>Embryophyta</taxon>
        <taxon>Tracheophyta</taxon>
        <taxon>Spermatophyta</taxon>
        <taxon>Magnoliopsida</taxon>
        <taxon>eudicotyledons</taxon>
        <taxon>Gunneridae</taxon>
        <taxon>Pentapetalae</taxon>
        <taxon>asterids</taxon>
        <taxon>campanulids</taxon>
        <taxon>Apiales</taxon>
        <taxon>Apiaceae</taxon>
        <taxon>Apioideae</taxon>
        <taxon>apioid superclade</taxon>
        <taxon>Tordylieae</taxon>
        <taxon>Tordyliinae</taxon>
        <taxon>Heracleum</taxon>
    </lineage>
</organism>
<keyword evidence="3" id="KW-1185">Reference proteome</keyword>
<comment type="caution">
    <text evidence="2">The sequence shown here is derived from an EMBL/GenBank/DDBJ whole genome shotgun (WGS) entry which is preliminary data.</text>
</comment>
<dbReference type="AlphaFoldDB" id="A0AAD8LXK7"/>
<gene>
    <name evidence="2" type="ORF">POM88_047451</name>
</gene>
<reference evidence="2" key="2">
    <citation type="submission" date="2023-05" db="EMBL/GenBank/DDBJ databases">
        <authorList>
            <person name="Schelkunov M.I."/>
        </authorList>
    </citation>
    <scope>NUCLEOTIDE SEQUENCE</scope>
    <source>
        <strain evidence="2">Hsosn_3</strain>
        <tissue evidence="2">Leaf</tissue>
    </source>
</reference>
<sequence>MEGRDDPLWRILFGIWGKRLELGGFLETELRMQWRRLASIMLNGARWISGNLSSPSTAMDAVEEPRKHHAFLSIKSSKKRRVWQKLDSNPRRAVPSPTPSEAPWTTQPF</sequence>
<feature type="region of interest" description="Disordered" evidence="1">
    <location>
        <begin position="85"/>
        <end position="109"/>
    </location>
</feature>
<evidence type="ECO:0000313" key="3">
    <source>
        <dbReference type="Proteomes" id="UP001237642"/>
    </source>
</evidence>
<reference evidence="2" key="1">
    <citation type="submission" date="2023-02" db="EMBL/GenBank/DDBJ databases">
        <title>Genome of toxic invasive species Heracleum sosnowskyi carries increased number of genes despite the absence of recent whole-genome duplications.</title>
        <authorList>
            <person name="Schelkunov M."/>
            <person name="Shtratnikova V."/>
            <person name="Makarenko M."/>
            <person name="Klepikova A."/>
            <person name="Omelchenko D."/>
            <person name="Novikova G."/>
            <person name="Obukhova E."/>
            <person name="Bogdanov V."/>
            <person name="Penin A."/>
            <person name="Logacheva M."/>
        </authorList>
    </citation>
    <scope>NUCLEOTIDE SEQUENCE</scope>
    <source>
        <strain evidence="2">Hsosn_3</strain>
        <tissue evidence="2">Leaf</tissue>
    </source>
</reference>
<evidence type="ECO:0000256" key="1">
    <source>
        <dbReference type="SAM" id="MobiDB-lite"/>
    </source>
</evidence>
<evidence type="ECO:0000313" key="2">
    <source>
        <dbReference type="EMBL" id="KAK1354195.1"/>
    </source>
</evidence>
<dbReference type="EMBL" id="JAUIZM010000011">
    <property type="protein sequence ID" value="KAK1354195.1"/>
    <property type="molecule type" value="Genomic_DNA"/>
</dbReference>
<dbReference type="Proteomes" id="UP001237642">
    <property type="component" value="Unassembled WGS sequence"/>
</dbReference>